<proteinExistence type="predicted"/>
<name>A0A6G6J8F8_PSENT</name>
<accession>A0A6G6J8F8</accession>
<dbReference type="Proteomes" id="UP000501063">
    <property type="component" value="Plasmid pPniHBP1_1"/>
</dbReference>
<geneLocation type="plasmid" evidence="2">
    <name>ppnihbp1_1</name>
</geneLocation>
<reference evidence="1 2" key="1">
    <citation type="submission" date="2020-02" db="EMBL/GenBank/DDBJ databases">
        <title>Integrative conjugative elements (ICEs) and plasmids drive adaptation of Pseudomonas nitroreducens strain HBP1 to wastewater environment.</title>
        <authorList>
            <person name="Sentchilo V."/>
            <person name="Carraro N."/>
            <person name="Bertelli C."/>
            <person name="van der Meer J.R."/>
        </authorList>
    </citation>
    <scope>NUCLEOTIDE SEQUENCE [LARGE SCALE GENOMIC DNA]</scope>
    <source>
        <strain evidence="1 2">HBP1</strain>
        <plasmid evidence="2">ppnihbp1_1</plasmid>
    </source>
</reference>
<sequence length="226" mass="25601">MNRVRWLDAQWPSSIRAVGKKLIDMPFTEESMDGFVIERIRDDFIEGRYIEKYNYQEVISSPFGGEEVLNRVGYRTTEFTLFNSPPHIELRNYQRSLKELISRLLEACNFNLVVTPPTVNLIEWVSALQGNLDQEVTVNSLQVSDVEIGEGVTGKILLKGVKDVREATDLLLSGRKHVLEKVQVKFSDLHKTVTIQLSSSGTAKLPAVLPSDLLRQLRVSFPRSIG</sequence>
<evidence type="ECO:0000313" key="1">
    <source>
        <dbReference type="EMBL" id="QIE91493.1"/>
    </source>
</evidence>
<dbReference type="RefSeq" id="WP_024765047.1">
    <property type="nucleotide sequence ID" value="NZ_CP049142.1"/>
</dbReference>
<gene>
    <name evidence="1" type="ORF">G5B91_34750</name>
</gene>
<keyword evidence="1" id="KW-0614">Plasmid</keyword>
<organism evidence="1 2">
    <name type="scientific">Pseudomonas nitroreducens</name>
    <dbReference type="NCBI Taxonomy" id="46680"/>
    <lineage>
        <taxon>Bacteria</taxon>
        <taxon>Pseudomonadati</taxon>
        <taxon>Pseudomonadota</taxon>
        <taxon>Gammaproteobacteria</taxon>
        <taxon>Pseudomonadales</taxon>
        <taxon>Pseudomonadaceae</taxon>
        <taxon>Pseudomonas</taxon>
    </lineage>
</organism>
<dbReference type="KEGG" id="pnt:G5B91_34750"/>
<protein>
    <submittedName>
        <fullName evidence="1">Uncharacterized protein</fullName>
    </submittedName>
</protein>
<dbReference type="EMBL" id="CP049142">
    <property type="protein sequence ID" value="QIE91493.1"/>
    <property type="molecule type" value="Genomic_DNA"/>
</dbReference>
<evidence type="ECO:0000313" key="2">
    <source>
        <dbReference type="Proteomes" id="UP000501063"/>
    </source>
</evidence>
<dbReference type="AlphaFoldDB" id="A0A6G6J8F8"/>